<name>A0A8F6TW97_9RHOB</name>
<evidence type="ECO:0000256" key="1">
    <source>
        <dbReference type="SAM" id="MobiDB-lite"/>
    </source>
</evidence>
<dbReference type="PROSITE" id="PS51318">
    <property type="entry name" value="TAT"/>
    <property type="match status" value="1"/>
</dbReference>
<reference evidence="2 3" key="1">
    <citation type="submission" date="2021-07" db="EMBL/GenBank/DDBJ databases">
        <title>A novel Jannaschia species isolated from marine dinoflagellate Ceratoperidinium margalefii.</title>
        <authorList>
            <person name="Jiang Y."/>
            <person name="Li Z."/>
        </authorList>
    </citation>
    <scope>NUCLEOTIDE SEQUENCE [LARGE SCALE GENOMIC DNA]</scope>
    <source>
        <strain evidence="2 3">J12C1-MA-4</strain>
    </source>
</reference>
<dbReference type="AlphaFoldDB" id="A0A8F6TW97"/>
<feature type="region of interest" description="Disordered" evidence="1">
    <location>
        <begin position="1"/>
        <end position="22"/>
    </location>
</feature>
<evidence type="ECO:0000313" key="2">
    <source>
        <dbReference type="EMBL" id="QXT39840.1"/>
    </source>
</evidence>
<dbReference type="KEGG" id="gce:KYE46_00835"/>
<dbReference type="Proteomes" id="UP000825009">
    <property type="component" value="Chromosome"/>
</dbReference>
<accession>A0A8F6TW97</accession>
<dbReference type="EMBL" id="CP079194">
    <property type="protein sequence ID" value="QXT39840.1"/>
    <property type="molecule type" value="Genomic_DNA"/>
</dbReference>
<sequence length="96" mass="9438">MSSDETKKKTLTDAEITTDHPTSRRTVLGVMGAAGVGAALIPSGAKAQTTDSDNGSWTDLAGCGRGSGGYSTGITDADNGSLGTDAVGAGRGAPYC</sequence>
<protein>
    <submittedName>
        <fullName evidence="2">Uncharacterized protein</fullName>
    </submittedName>
</protein>
<dbReference type="RefSeq" id="WP_219002775.1">
    <property type="nucleotide sequence ID" value="NZ_CP079194.1"/>
</dbReference>
<gene>
    <name evidence="2" type="ORF">KYE46_00835</name>
</gene>
<feature type="region of interest" description="Disordered" evidence="1">
    <location>
        <begin position="72"/>
        <end position="96"/>
    </location>
</feature>
<dbReference type="InterPro" id="IPR006311">
    <property type="entry name" value="TAT_signal"/>
</dbReference>
<keyword evidence="3" id="KW-1185">Reference proteome</keyword>
<proteinExistence type="predicted"/>
<evidence type="ECO:0000313" key="3">
    <source>
        <dbReference type="Proteomes" id="UP000825009"/>
    </source>
</evidence>
<organism evidence="2 3">
    <name type="scientific">Gymnodinialimonas ceratoperidinii</name>
    <dbReference type="NCBI Taxonomy" id="2856823"/>
    <lineage>
        <taxon>Bacteria</taxon>
        <taxon>Pseudomonadati</taxon>
        <taxon>Pseudomonadota</taxon>
        <taxon>Alphaproteobacteria</taxon>
        <taxon>Rhodobacterales</taxon>
        <taxon>Paracoccaceae</taxon>
        <taxon>Gymnodinialimonas</taxon>
    </lineage>
</organism>